<dbReference type="PANTHER" id="PTHR30521">
    <property type="entry name" value="DEFERROCHELATASE/PEROXIDASE"/>
    <property type="match status" value="1"/>
</dbReference>
<evidence type="ECO:0000256" key="4">
    <source>
        <dbReference type="ARBA" id="ARBA00023002"/>
    </source>
</evidence>
<accession>A0A1W2H1Y1</accession>
<reference evidence="7" key="1">
    <citation type="submission" date="2017-04" db="EMBL/GenBank/DDBJ databases">
        <authorList>
            <person name="Varghese N."/>
            <person name="Submissions S."/>
        </authorList>
    </citation>
    <scope>NUCLEOTIDE SEQUENCE [LARGE SCALE GENOMIC DNA]</scope>
    <source>
        <strain evidence="7">DSM 16537</strain>
    </source>
</reference>
<name>A0A1W2H1Y1_9BACT</name>
<keyword evidence="2 6" id="KW-0575">Peroxidase</keyword>
<dbReference type="OrthoDB" id="9781066at2"/>
<dbReference type="EMBL" id="LT838813">
    <property type="protein sequence ID" value="SMD42955.1"/>
    <property type="molecule type" value="Genomic_DNA"/>
</dbReference>
<dbReference type="InterPro" id="IPR011008">
    <property type="entry name" value="Dimeric_a/b-barrel"/>
</dbReference>
<dbReference type="PANTHER" id="PTHR30521:SF5">
    <property type="entry name" value="BLR4509 PROTEIN"/>
    <property type="match status" value="1"/>
</dbReference>
<dbReference type="SUPFAM" id="SSF54909">
    <property type="entry name" value="Dimeric alpha+beta barrel"/>
    <property type="match status" value="1"/>
</dbReference>
<dbReference type="GO" id="GO:0020037">
    <property type="term" value="F:heme binding"/>
    <property type="evidence" value="ECO:0007669"/>
    <property type="project" value="InterPro"/>
</dbReference>
<dbReference type="STRING" id="758820.SAMN00777080_1526"/>
<proteinExistence type="predicted"/>
<evidence type="ECO:0000256" key="3">
    <source>
        <dbReference type="ARBA" id="ARBA00022723"/>
    </source>
</evidence>
<evidence type="ECO:0000313" key="7">
    <source>
        <dbReference type="Proteomes" id="UP000192333"/>
    </source>
</evidence>
<protein>
    <submittedName>
        <fullName evidence="6">Dyp-type peroxidase family</fullName>
    </submittedName>
</protein>
<organism evidence="6 7">
    <name type="scientific">Aquiflexum balticum DSM 16537</name>
    <dbReference type="NCBI Taxonomy" id="758820"/>
    <lineage>
        <taxon>Bacteria</taxon>
        <taxon>Pseudomonadati</taxon>
        <taxon>Bacteroidota</taxon>
        <taxon>Cytophagia</taxon>
        <taxon>Cytophagales</taxon>
        <taxon>Cyclobacteriaceae</taxon>
        <taxon>Aquiflexum</taxon>
    </lineage>
</organism>
<gene>
    <name evidence="6" type="ORF">SAMN00777080_1526</name>
</gene>
<dbReference type="InterPro" id="IPR006314">
    <property type="entry name" value="Dyp_peroxidase"/>
</dbReference>
<keyword evidence="3" id="KW-0479">Metal-binding</keyword>
<dbReference type="Proteomes" id="UP000192333">
    <property type="component" value="Chromosome I"/>
</dbReference>
<evidence type="ECO:0000256" key="2">
    <source>
        <dbReference type="ARBA" id="ARBA00022559"/>
    </source>
</evidence>
<sequence length="472" mass="53969">MALELNDMQGLLIRGFGNLQGAQYVLLNFSDAVQAKGYLKELFPLITPANEKPTDHALQVAFTYEGISFLQMPVEGLESFSREFREGMTDTHRQFVLGDSGDNDPKNWEWGSPDKDVIHMLLMVFSENNETLVEKLKTEKDRADKYGVNVLHSLPSGFLQNHKEHFGFRDDISRPIIEELVDNPEKITGITFPAGEFIMGYKNLYDEFSPAPKLPKEYDKNDLLPLCPEEPGLKDFGKNGTYLIFRQLEQDVFTFWEFLKNQSKSEEEAIKIASKMVGRWPDGSPLTLCPVKNDPELSISNNFGFWEEDKAGLKCPIGSHIRRTNPRDHLVTEKTKKDSAEMASKHRMIRKGRPYGNPVTDDLNPVDLMSLSKDDEKRGLHFICLVTDIRRQFEFVQNNWVNFHKFGGLDHDADPIIGNHFQNSEVITDEFSIPDYPVKRKIKNLPNFTITKGGSYFFIPGLKAIQFLANHE</sequence>
<dbReference type="RefSeq" id="WP_084119704.1">
    <property type="nucleotide sequence ID" value="NZ_LT838813.1"/>
</dbReference>
<dbReference type="GO" id="GO:0046872">
    <property type="term" value="F:metal ion binding"/>
    <property type="evidence" value="ECO:0007669"/>
    <property type="project" value="UniProtKB-KW"/>
</dbReference>
<comment type="cofactor">
    <cofactor evidence="1">
        <name>heme b</name>
        <dbReference type="ChEBI" id="CHEBI:60344"/>
    </cofactor>
</comment>
<dbReference type="GO" id="GO:0004601">
    <property type="term" value="F:peroxidase activity"/>
    <property type="evidence" value="ECO:0007669"/>
    <property type="project" value="UniProtKB-KW"/>
</dbReference>
<keyword evidence="7" id="KW-1185">Reference proteome</keyword>
<keyword evidence="5" id="KW-0408">Iron</keyword>
<dbReference type="GO" id="GO:0005829">
    <property type="term" value="C:cytosol"/>
    <property type="evidence" value="ECO:0007669"/>
    <property type="project" value="TreeGrafter"/>
</dbReference>
<evidence type="ECO:0000256" key="1">
    <source>
        <dbReference type="ARBA" id="ARBA00001970"/>
    </source>
</evidence>
<keyword evidence="4" id="KW-0560">Oxidoreductase</keyword>
<evidence type="ECO:0000256" key="5">
    <source>
        <dbReference type="ARBA" id="ARBA00023004"/>
    </source>
</evidence>
<dbReference type="AlphaFoldDB" id="A0A1W2H1Y1"/>
<evidence type="ECO:0000313" key="6">
    <source>
        <dbReference type="EMBL" id="SMD42955.1"/>
    </source>
</evidence>
<dbReference type="PROSITE" id="PS51404">
    <property type="entry name" value="DYP_PEROXIDASE"/>
    <property type="match status" value="1"/>
</dbReference>